<name>A0A8H3FLR5_9LECA</name>
<evidence type="ECO:0000256" key="1">
    <source>
        <dbReference type="ARBA" id="ARBA00000900"/>
    </source>
</evidence>
<dbReference type="PANTHER" id="PTHR13145:SF0">
    <property type="entry name" value="E3 UBIQUITIN-PROTEIN LIGASE MARCHF6"/>
    <property type="match status" value="1"/>
</dbReference>
<feature type="domain" description="E3 ubiquitin-protein ligase MARCHF6-like C-terminal" evidence="12">
    <location>
        <begin position="1287"/>
        <end position="1467"/>
    </location>
</feature>
<sequence length="1489" mass="167276">MPSVVPWSIFIRQASIHAVRFTFKCARWLLVMFVWLGWVPWCIRTVWRGLFWIGDGAWITQQQLDRHSRVINSSMASVGTRPTLSVHATLSNSGSVILGNSSQITNGSWQEPTLVSIGRWVLNTIILPYSVLANTTVDIKWVEGPTRRPSLLSDVGMLKAPTRWRFVNDTLIDILEGQLITIVILVTFILMFLIREWVVQQQPMINLGVALDNEAADQQAQAVVPPEQPLPVDVILAEEGSDLVDPNNQQISTDETRAFTEESDQSIVDVDADVISFTIKEEDEPLLIAPPTPDPEKGEIFLPDLPQPQPDDAVLDQDNSFELVSALTPPASIIDAQENDQHADLEPTVYDSEGASSSSASLIRPSMPSKKVASQAPNIARILEEQSQVLKEVEQPISFDADEYQSGLDAIDDATASMEENRASEVPTSHPVELGTSLGRSSLSTQNETIPDKRITSNVADWMWGNIPESSNRPDGLADEWQTEAESDDNADDHDDEVRARPEEENPVNAQPAIRLADIVDVPLLENPNPAPEVVVVEGVDANDVEQLEDGEDMDDMLELIGMQGPLAGLLQNGMFSTVIISMTVLWGIWLPYLMGKLVLIVLANPVALLVKMPLRWISVFADIVVDSFIFLSGSAYYWLDKLVRLTASPFGWILPVVKKASLDDRIPKTAYRFTWSAADRLAKNMALSGGYFSNSDIPIFSILAHESLKSIEHTISQTSTRIFQGLKEMIENPSTQISLASHITSLTKTATSAVTSLPSYVGTIAGMSSEFFKPSFDMFKINLEIPTRSQPLQLSHWTASDRMVAVVLGYTFFASLGFLYLKIRKIFKNNQETDKPADGLLVDVLNQAGGVLKVILIITIEMLLFPLYCGFLLDAALLPLFGNATSSSRISFLNTSPWTSIFIHWFTGTCYMFHFALFVAMCRKILRPGVLYFIRDPDDPTFHPVRDVLERNVATQLRKILFSALVYGALVIVCLGAVVWSISKMIDGIFPIHWSSNEPVLEFPADLLVYNFLIPLAVRVLKPSTILQDVHNWWFRKCARFLRMSHFLFGERNDDEEGYTMWQKVKTEGENEESKDRSEFVWPIVRHGRLSWQTHSTKSLNKFSKASTSSQSSIESDSPSAGYRKTFVRNGRLVRAPASDQVRISKGNKTFVDIDPETGDRKDGLPEKPNGLHGKENKMFSDIYVPPYFRVRIAGFIILIWAFAAVTGVSLTIVPLLLGRFVFARLIQSHPRMNDVYAFAIGFYLLAGPVWLLVKYRPQIAQATQHFESNIAFSREAVKTYLYKGAGFSMQLFRVIYFYGSLMGLIPSLLGLTWEAYILIPLHTYFQRSELAVPQHTIHFVSDWTLGVLFVRVAVHVMLKYPQSRPTKALLALVSSQNRESSWIDPDIKLATRAFVIPLTIASVLALILPMGLGQFFISYIFVSINQDSQTIIYRYSYPFVMALVLGYLFLRVLRHSIDRWRVRVRDEVYLVKERLHNFDDKRMTPAR</sequence>
<dbReference type="Proteomes" id="UP000664169">
    <property type="component" value="Unassembled WGS sequence"/>
</dbReference>
<dbReference type="InterPro" id="IPR056521">
    <property type="entry name" value="MARCHF6-like_C"/>
</dbReference>
<dbReference type="EC" id="2.3.2.27" evidence="4"/>
<evidence type="ECO:0000256" key="10">
    <source>
        <dbReference type="SAM" id="MobiDB-lite"/>
    </source>
</evidence>
<reference evidence="13" key="1">
    <citation type="submission" date="2021-03" db="EMBL/GenBank/DDBJ databases">
        <authorList>
            <person name="Tagirdzhanova G."/>
        </authorList>
    </citation>
    <scope>NUCLEOTIDE SEQUENCE</scope>
</reference>
<dbReference type="EMBL" id="CAJPDQ010000026">
    <property type="protein sequence ID" value="CAF9926869.1"/>
    <property type="molecule type" value="Genomic_DNA"/>
</dbReference>
<feature type="transmembrane region" description="Helical" evidence="11">
    <location>
        <begin position="1194"/>
        <end position="1217"/>
    </location>
</feature>
<gene>
    <name evidence="13" type="ORF">GOMPHAMPRED_004249</name>
</gene>
<evidence type="ECO:0000256" key="5">
    <source>
        <dbReference type="ARBA" id="ARBA00022679"/>
    </source>
</evidence>
<evidence type="ECO:0000256" key="8">
    <source>
        <dbReference type="ARBA" id="ARBA00022989"/>
    </source>
</evidence>
<keyword evidence="6 11" id="KW-0812">Transmembrane</keyword>
<dbReference type="GO" id="GO:0061630">
    <property type="term" value="F:ubiquitin protein ligase activity"/>
    <property type="evidence" value="ECO:0007669"/>
    <property type="project" value="UniProtKB-EC"/>
</dbReference>
<feature type="region of interest" description="Disordered" evidence="10">
    <location>
        <begin position="464"/>
        <end position="510"/>
    </location>
</feature>
<comment type="catalytic activity">
    <reaction evidence="1">
        <text>S-ubiquitinyl-[E2 ubiquitin-conjugating enzyme]-L-cysteine + [acceptor protein]-L-lysine = [E2 ubiquitin-conjugating enzyme]-L-cysteine + N(6)-ubiquitinyl-[acceptor protein]-L-lysine.</text>
        <dbReference type="EC" id="2.3.2.27"/>
    </reaction>
</comment>
<feature type="transmembrane region" description="Helical" evidence="11">
    <location>
        <begin position="804"/>
        <end position="822"/>
    </location>
</feature>
<accession>A0A8H3FLR5</accession>
<dbReference type="GO" id="GO:0036503">
    <property type="term" value="P:ERAD pathway"/>
    <property type="evidence" value="ECO:0007669"/>
    <property type="project" value="TreeGrafter"/>
</dbReference>
<dbReference type="Pfam" id="PF23113">
    <property type="entry name" value="MARCHF6_C"/>
    <property type="match status" value="1"/>
</dbReference>
<evidence type="ECO:0000256" key="7">
    <source>
        <dbReference type="ARBA" id="ARBA00022786"/>
    </source>
</evidence>
<evidence type="ECO:0000256" key="3">
    <source>
        <dbReference type="ARBA" id="ARBA00004906"/>
    </source>
</evidence>
<evidence type="ECO:0000256" key="2">
    <source>
        <dbReference type="ARBA" id="ARBA00004141"/>
    </source>
</evidence>
<feature type="transmembrane region" description="Helical" evidence="11">
    <location>
        <begin position="21"/>
        <end position="41"/>
    </location>
</feature>
<feature type="region of interest" description="Disordered" evidence="10">
    <location>
        <begin position="350"/>
        <end position="369"/>
    </location>
</feature>
<evidence type="ECO:0000313" key="13">
    <source>
        <dbReference type="EMBL" id="CAF9926869.1"/>
    </source>
</evidence>
<feature type="transmembrane region" description="Helical" evidence="11">
    <location>
        <begin position="593"/>
        <end position="611"/>
    </location>
</feature>
<feature type="compositionally biased region" description="Low complexity" evidence="10">
    <location>
        <begin position="434"/>
        <end position="445"/>
    </location>
</feature>
<feature type="transmembrane region" description="Helical" evidence="11">
    <location>
        <begin position="174"/>
        <end position="194"/>
    </location>
</feature>
<feature type="transmembrane region" description="Helical" evidence="11">
    <location>
        <begin position="1004"/>
        <end position="1022"/>
    </location>
</feature>
<evidence type="ECO:0000256" key="6">
    <source>
        <dbReference type="ARBA" id="ARBA00022692"/>
    </source>
</evidence>
<comment type="subcellular location">
    <subcellularLocation>
        <location evidence="2">Membrane</location>
        <topology evidence="2">Multi-pass membrane protein</topology>
    </subcellularLocation>
</comment>
<feature type="transmembrane region" description="Helical" evidence="11">
    <location>
        <begin position="1237"/>
        <end position="1255"/>
    </location>
</feature>
<feature type="transmembrane region" description="Helical" evidence="11">
    <location>
        <begin position="961"/>
        <end position="984"/>
    </location>
</feature>
<evidence type="ECO:0000256" key="9">
    <source>
        <dbReference type="ARBA" id="ARBA00023136"/>
    </source>
</evidence>
<dbReference type="OrthoDB" id="1108038at2759"/>
<evidence type="ECO:0000313" key="14">
    <source>
        <dbReference type="Proteomes" id="UP000664169"/>
    </source>
</evidence>
<feature type="region of interest" description="Disordered" evidence="10">
    <location>
        <begin position="418"/>
        <end position="448"/>
    </location>
</feature>
<feature type="transmembrane region" description="Helical" evidence="11">
    <location>
        <begin position="1297"/>
        <end position="1321"/>
    </location>
</feature>
<feature type="transmembrane region" description="Helical" evidence="11">
    <location>
        <begin position="1396"/>
        <end position="1424"/>
    </location>
</feature>
<feature type="compositionally biased region" description="Acidic residues" evidence="10">
    <location>
        <begin position="477"/>
        <end position="495"/>
    </location>
</feature>
<comment type="pathway">
    <text evidence="3">Protein modification; protein ubiquitination.</text>
</comment>
<feature type="transmembrane region" description="Helical" evidence="11">
    <location>
        <begin position="618"/>
        <end position="640"/>
    </location>
</feature>
<organism evidence="13 14">
    <name type="scientific">Gomphillus americanus</name>
    <dbReference type="NCBI Taxonomy" id="1940652"/>
    <lineage>
        <taxon>Eukaryota</taxon>
        <taxon>Fungi</taxon>
        <taxon>Dikarya</taxon>
        <taxon>Ascomycota</taxon>
        <taxon>Pezizomycotina</taxon>
        <taxon>Lecanoromycetes</taxon>
        <taxon>OSLEUM clade</taxon>
        <taxon>Ostropomycetidae</taxon>
        <taxon>Ostropales</taxon>
        <taxon>Graphidaceae</taxon>
        <taxon>Gomphilloideae</taxon>
        <taxon>Gomphillus</taxon>
    </lineage>
</organism>
<evidence type="ECO:0000256" key="11">
    <source>
        <dbReference type="SAM" id="Phobius"/>
    </source>
</evidence>
<protein>
    <recommendedName>
        <fullName evidence="4">RING-type E3 ubiquitin transferase</fullName>
        <ecNumber evidence="4">2.3.2.27</ecNumber>
    </recommendedName>
</protein>
<keyword evidence="7" id="KW-0833">Ubl conjugation pathway</keyword>
<keyword evidence="5" id="KW-0808">Transferase</keyword>
<dbReference type="GO" id="GO:0005789">
    <property type="term" value="C:endoplasmic reticulum membrane"/>
    <property type="evidence" value="ECO:0007669"/>
    <property type="project" value="TreeGrafter"/>
</dbReference>
<comment type="caution">
    <text evidence="13">The sequence shown here is derived from an EMBL/GenBank/DDBJ whole genome shotgun (WGS) entry which is preliminary data.</text>
</comment>
<evidence type="ECO:0000259" key="12">
    <source>
        <dbReference type="Pfam" id="PF23113"/>
    </source>
</evidence>
<dbReference type="PANTHER" id="PTHR13145">
    <property type="entry name" value="SSM4 PROTEIN"/>
    <property type="match status" value="1"/>
</dbReference>
<keyword evidence="8 11" id="KW-1133">Transmembrane helix</keyword>
<evidence type="ECO:0000256" key="4">
    <source>
        <dbReference type="ARBA" id="ARBA00012483"/>
    </source>
</evidence>
<feature type="transmembrane region" description="Helical" evidence="11">
    <location>
        <begin position="855"/>
        <end position="882"/>
    </location>
</feature>
<keyword evidence="14" id="KW-1185">Reference proteome</keyword>
<feature type="transmembrane region" description="Helical" evidence="11">
    <location>
        <begin position="902"/>
        <end position="923"/>
    </location>
</feature>
<feature type="transmembrane region" description="Helical" evidence="11">
    <location>
        <begin position="1341"/>
        <end position="1360"/>
    </location>
</feature>
<keyword evidence="9 11" id="KW-0472">Membrane</keyword>
<proteinExistence type="predicted"/>
<feature type="transmembrane region" description="Helical" evidence="11">
    <location>
        <begin position="1436"/>
        <end position="1455"/>
    </location>
</feature>